<reference evidence="2 3" key="1">
    <citation type="submission" date="2014-05" db="EMBL/GenBank/DDBJ databases">
        <title>De novo Genome Sequence of Spirocheata sp.</title>
        <authorList>
            <person name="Shivani Y."/>
            <person name="Subhash Y."/>
            <person name="Tushar L."/>
            <person name="Sasikala C."/>
            <person name="Ramana C.V."/>
        </authorList>
    </citation>
    <scope>NUCLEOTIDE SEQUENCE [LARGE SCALE GENOMIC DNA]</scope>
    <source>
        <strain evidence="2 3">JC230</strain>
    </source>
</reference>
<dbReference type="OrthoDB" id="9811121at2"/>
<gene>
    <name evidence="2" type="ORF">DC28_15395</name>
</gene>
<dbReference type="PANTHER" id="PTHR23088:SF27">
    <property type="entry name" value="DEAMINATED GLUTATHIONE AMIDASE"/>
    <property type="match status" value="1"/>
</dbReference>
<dbReference type="InterPro" id="IPR036526">
    <property type="entry name" value="C-N_Hydrolase_sf"/>
</dbReference>
<dbReference type="Pfam" id="PF00795">
    <property type="entry name" value="CN_hydrolase"/>
    <property type="match status" value="1"/>
</dbReference>
<accession>A0A098QWM0</accession>
<dbReference type="PROSITE" id="PS50263">
    <property type="entry name" value="CN_HYDROLASE"/>
    <property type="match status" value="1"/>
</dbReference>
<organism evidence="2 3">
    <name type="scientific">Spirochaeta lutea</name>
    <dbReference type="NCBI Taxonomy" id="1480694"/>
    <lineage>
        <taxon>Bacteria</taxon>
        <taxon>Pseudomonadati</taxon>
        <taxon>Spirochaetota</taxon>
        <taxon>Spirochaetia</taxon>
        <taxon>Spirochaetales</taxon>
        <taxon>Spirochaetaceae</taxon>
        <taxon>Spirochaeta</taxon>
    </lineage>
</organism>
<keyword evidence="3" id="KW-1185">Reference proteome</keyword>
<dbReference type="SUPFAM" id="SSF56317">
    <property type="entry name" value="Carbon-nitrogen hydrolase"/>
    <property type="match status" value="1"/>
</dbReference>
<dbReference type="Proteomes" id="UP000029692">
    <property type="component" value="Unassembled WGS sequence"/>
</dbReference>
<name>A0A098QWM0_9SPIO</name>
<sequence length="302" mass="33609">MNIALLQILPEQTLEGNLQKGIEACRRAKEQGADIALFPEMWSVGYRIPEDFQALKQSAIETGSPFVTRFGTLARELDMAIGITLLEKHEPLPRNTLCLFDRFGRMVLSYAKVHTCDFGDECRLSPGDDFYVAELDTARGPVKIGAMICYDREFPESARILMLKGAELILVPNACPMEINRLSQLRARAFENMVGIATVNYPAGQPDCNGHSSAFDGIAYRPGEPGSRDTLVVEAGESEGIYMAAFPLKELRDYRKHEVHGNAYRYPQKYAILTSETIDEPFIRPDFGLNRKPGPSTQAGGR</sequence>
<feature type="domain" description="CN hydrolase" evidence="1">
    <location>
        <begin position="1"/>
        <end position="248"/>
    </location>
</feature>
<dbReference type="eggNOG" id="COG0388">
    <property type="taxonomic scope" value="Bacteria"/>
</dbReference>
<dbReference type="AlphaFoldDB" id="A0A098QWM0"/>
<dbReference type="EMBL" id="JNUP01000072">
    <property type="protein sequence ID" value="KGE70852.1"/>
    <property type="molecule type" value="Genomic_DNA"/>
</dbReference>
<protein>
    <submittedName>
        <fullName evidence="2">Carbon-nitrogen hydrolase</fullName>
    </submittedName>
</protein>
<dbReference type="STRING" id="1480694.DC28_15395"/>
<dbReference type="Gene3D" id="3.60.110.10">
    <property type="entry name" value="Carbon-nitrogen hydrolase"/>
    <property type="match status" value="1"/>
</dbReference>
<evidence type="ECO:0000259" key="1">
    <source>
        <dbReference type="PROSITE" id="PS50263"/>
    </source>
</evidence>
<dbReference type="InterPro" id="IPR003010">
    <property type="entry name" value="C-N_Hydrolase"/>
</dbReference>
<proteinExistence type="predicted"/>
<dbReference type="CDD" id="cd07197">
    <property type="entry name" value="nitrilase"/>
    <property type="match status" value="1"/>
</dbReference>
<evidence type="ECO:0000313" key="3">
    <source>
        <dbReference type="Proteomes" id="UP000029692"/>
    </source>
</evidence>
<comment type="caution">
    <text evidence="2">The sequence shown here is derived from an EMBL/GenBank/DDBJ whole genome shotgun (WGS) entry which is preliminary data.</text>
</comment>
<evidence type="ECO:0000313" key="2">
    <source>
        <dbReference type="EMBL" id="KGE70852.1"/>
    </source>
</evidence>
<keyword evidence="2" id="KW-0378">Hydrolase</keyword>
<dbReference type="PANTHER" id="PTHR23088">
    <property type="entry name" value="NITRILASE-RELATED"/>
    <property type="match status" value="1"/>
</dbReference>
<dbReference type="GO" id="GO:0016787">
    <property type="term" value="F:hydrolase activity"/>
    <property type="evidence" value="ECO:0007669"/>
    <property type="project" value="UniProtKB-KW"/>
</dbReference>